<keyword evidence="2" id="KW-1185">Reference proteome</keyword>
<comment type="caution">
    <text evidence="1">The sequence shown here is derived from an EMBL/GenBank/DDBJ whole genome shotgun (WGS) entry which is preliminary data.</text>
</comment>
<evidence type="ECO:0000313" key="1">
    <source>
        <dbReference type="EMBL" id="GIL37879.1"/>
    </source>
</evidence>
<dbReference type="EMBL" id="BOPV01000001">
    <property type="protein sequence ID" value="GIL37879.1"/>
    <property type="molecule type" value="Genomic_DNA"/>
</dbReference>
<dbReference type="Proteomes" id="UP000681075">
    <property type="component" value="Unassembled WGS sequence"/>
</dbReference>
<evidence type="ECO:0000313" key="2">
    <source>
        <dbReference type="Proteomes" id="UP000681075"/>
    </source>
</evidence>
<proteinExistence type="predicted"/>
<gene>
    <name evidence="1" type="ORF">TMPK1_01160</name>
</gene>
<dbReference type="RefSeq" id="WP_420240781.1">
    <property type="nucleotide sequence ID" value="NZ_BOPV01000001.1"/>
</dbReference>
<name>A0A8S8X8N6_9PROT</name>
<sequence>MNDTGDDARRDRHVGATPFRDPAFAAALSYEPARALYGVWSAAWRGDALPEKRAVTPPYSPVRVIANLFMHEAHGERFLCRLTGSRVDEIFGSNGAGKYLDEMLTGEALQSRADFMHRCLQEQTALIYAGRLFPPNRQHVQSLRLLLPVQEASTGMRLIVGVAWFPDGSQQYDRFGKDTNAATLVAIEQVSQA</sequence>
<accession>A0A8S8X8N6</accession>
<protein>
    <recommendedName>
        <fullName evidence="3">PAS domain-containing protein</fullName>
    </recommendedName>
</protein>
<dbReference type="InterPro" id="IPR009922">
    <property type="entry name" value="DUF1457"/>
</dbReference>
<dbReference type="AlphaFoldDB" id="A0A8S8X8N6"/>
<organism evidence="1 2">
    <name type="scientific">Roseiterribacter gracilis</name>
    <dbReference type="NCBI Taxonomy" id="2812848"/>
    <lineage>
        <taxon>Bacteria</taxon>
        <taxon>Pseudomonadati</taxon>
        <taxon>Pseudomonadota</taxon>
        <taxon>Alphaproteobacteria</taxon>
        <taxon>Rhodospirillales</taxon>
        <taxon>Roseiterribacteraceae</taxon>
        <taxon>Roseiterribacter</taxon>
    </lineage>
</organism>
<dbReference type="Pfam" id="PF07310">
    <property type="entry name" value="PAS_5"/>
    <property type="match status" value="1"/>
</dbReference>
<reference evidence="1" key="1">
    <citation type="submission" date="2021-02" db="EMBL/GenBank/DDBJ databases">
        <title>Genome sequence of Rhodospirillales sp. strain TMPK1 isolated from soil.</title>
        <authorList>
            <person name="Nakai R."/>
            <person name="Kusada H."/>
            <person name="Tamaki H."/>
        </authorList>
    </citation>
    <scope>NUCLEOTIDE SEQUENCE</scope>
    <source>
        <strain evidence="1">TMPK1</strain>
    </source>
</reference>
<evidence type="ECO:0008006" key="3">
    <source>
        <dbReference type="Google" id="ProtNLM"/>
    </source>
</evidence>